<accession>A0A2P6MWJ4</accession>
<proteinExistence type="predicted"/>
<evidence type="ECO:0000313" key="1">
    <source>
        <dbReference type="EMBL" id="PRP76084.1"/>
    </source>
</evidence>
<dbReference type="Proteomes" id="UP000241769">
    <property type="component" value="Unassembled WGS sequence"/>
</dbReference>
<protein>
    <submittedName>
        <fullName evidence="1">Uncharacterized protein</fullName>
    </submittedName>
</protein>
<dbReference type="AlphaFoldDB" id="A0A2P6MWJ4"/>
<reference evidence="1 2" key="1">
    <citation type="journal article" date="2018" name="Genome Biol. Evol.">
        <title>Multiple Roots of Fruiting Body Formation in Amoebozoa.</title>
        <authorList>
            <person name="Hillmann F."/>
            <person name="Forbes G."/>
            <person name="Novohradska S."/>
            <person name="Ferling I."/>
            <person name="Riege K."/>
            <person name="Groth M."/>
            <person name="Westermann M."/>
            <person name="Marz M."/>
            <person name="Spaller T."/>
            <person name="Winckler T."/>
            <person name="Schaap P."/>
            <person name="Glockner G."/>
        </authorList>
    </citation>
    <scope>NUCLEOTIDE SEQUENCE [LARGE SCALE GENOMIC DNA]</scope>
    <source>
        <strain evidence="1 2">Jena</strain>
    </source>
</reference>
<dbReference type="EMBL" id="MDYQ01000352">
    <property type="protein sequence ID" value="PRP76084.1"/>
    <property type="molecule type" value="Genomic_DNA"/>
</dbReference>
<gene>
    <name evidence="1" type="ORF">PROFUN_12889</name>
</gene>
<evidence type="ECO:0000313" key="2">
    <source>
        <dbReference type="Proteomes" id="UP000241769"/>
    </source>
</evidence>
<keyword evidence="2" id="KW-1185">Reference proteome</keyword>
<sequence>MPLLDLNCYSGSISPLGQVGVRNPSIHHSDSDRCADSNGQVLFYMVMVSDST</sequence>
<name>A0A2P6MWJ4_9EUKA</name>
<organism evidence="1 2">
    <name type="scientific">Planoprotostelium fungivorum</name>
    <dbReference type="NCBI Taxonomy" id="1890364"/>
    <lineage>
        <taxon>Eukaryota</taxon>
        <taxon>Amoebozoa</taxon>
        <taxon>Evosea</taxon>
        <taxon>Variosea</taxon>
        <taxon>Cavosteliida</taxon>
        <taxon>Cavosteliaceae</taxon>
        <taxon>Planoprotostelium</taxon>
    </lineage>
</organism>
<dbReference type="InParanoid" id="A0A2P6MWJ4"/>
<comment type="caution">
    <text evidence="1">The sequence shown here is derived from an EMBL/GenBank/DDBJ whole genome shotgun (WGS) entry which is preliminary data.</text>
</comment>